<evidence type="ECO:0000313" key="1">
    <source>
        <dbReference type="EMBL" id="AEG70584.1"/>
    </source>
</evidence>
<evidence type="ECO:0000313" key="2">
    <source>
        <dbReference type="Proteomes" id="UP000007953"/>
    </source>
</evidence>
<gene>
    <name evidence="1" type="ordered locus">RSPO_c03293</name>
</gene>
<reference evidence="1 2" key="1">
    <citation type="journal article" date="2011" name="J. Bacteriol.">
        <title>Complete genome sequence of the plant pathogen Ralstonia solanacearum strain Po82.</title>
        <authorList>
            <person name="Xu J."/>
            <person name="Zheng H.J."/>
            <person name="Liu L."/>
            <person name="Pan Z.C."/>
            <person name="Prior P."/>
            <person name="Tang B."/>
            <person name="Xu J.S."/>
            <person name="Zhang H."/>
            <person name="Tian Q."/>
            <person name="Zhang L.Q."/>
            <person name="Feng J."/>
        </authorList>
    </citation>
    <scope>NUCLEOTIDE SEQUENCE [LARGE SCALE GENOMIC DNA]</scope>
    <source>
        <strain evidence="1 2">Po82</strain>
    </source>
</reference>
<dbReference type="EMBL" id="CP002819">
    <property type="protein sequence ID" value="AEG70584.1"/>
    <property type="molecule type" value="Genomic_DNA"/>
</dbReference>
<dbReference type="PATRIC" id="fig|1031711.3.peg.3223"/>
<sequence>MQAIGSKRGRFIISDGSRGFCRVLWLHSPTSSAAGACRGARSGGCPEFGRQS</sequence>
<name>F6G4I6_RALS8</name>
<organism evidence="1 2">
    <name type="scientific">Ralstonia solanacearum (strain Po82)</name>
    <dbReference type="NCBI Taxonomy" id="1031711"/>
    <lineage>
        <taxon>Bacteria</taxon>
        <taxon>Pseudomonadati</taxon>
        <taxon>Pseudomonadota</taxon>
        <taxon>Betaproteobacteria</taxon>
        <taxon>Burkholderiales</taxon>
        <taxon>Burkholderiaceae</taxon>
        <taxon>Ralstonia</taxon>
        <taxon>Ralstonia solanacearum species complex</taxon>
    </lineage>
</organism>
<accession>F6G4I6</accession>
<dbReference type="KEGG" id="rsn:RSPO_c03293"/>
<dbReference type="Proteomes" id="UP000007953">
    <property type="component" value="Chromosome"/>
</dbReference>
<proteinExistence type="predicted"/>
<dbReference type="AlphaFoldDB" id="F6G4I6"/>
<dbReference type="HOGENOM" id="CLU_3083930_0_0_4"/>
<protein>
    <submittedName>
        <fullName evidence="1">Uncharacterized protein</fullName>
    </submittedName>
</protein>